<organism evidence="6 7">
    <name type="scientific">Paenibacillus flagellatus</name>
    <dbReference type="NCBI Taxonomy" id="2211139"/>
    <lineage>
        <taxon>Bacteria</taxon>
        <taxon>Bacillati</taxon>
        <taxon>Bacillota</taxon>
        <taxon>Bacilli</taxon>
        <taxon>Bacillales</taxon>
        <taxon>Paenibacillaceae</taxon>
        <taxon>Paenibacillus</taxon>
    </lineage>
</organism>
<evidence type="ECO:0000256" key="3">
    <source>
        <dbReference type="ARBA" id="ARBA00022801"/>
    </source>
</evidence>
<dbReference type="Proteomes" id="UP000247476">
    <property type="component" value="Unassembled WGS sequence"/>
</dbReference>
<dbReference type="SFLD" id="SFLDS00003">
    <property type="entry name" value="Haloacid_Dehalogenase"/>
    <property type="match status" value="1"/>
</dbReference>
<dbReference type="InterPro" id="IPR006439">
    <property type="entry name" value="HAD-SF_hydro_IA"/>
</dbReference>
<sequence>MNNPSPHTYGRGRKGGKPVNRRFTPRTTKAVFFDMNNTLIDAKASFDACFLHVLTDFAGRWDPGEGDWNPRRVLETYRTEWGKLAAKAEGRPERLEEAKKKGLQKALRHYPFQVNDGFVRSFFREMHNQMREHAVPFAGVADTLSALSGAYALGVVTNGSKEQQQRVLRRLKLSGFIPDERVFASTRSGYRKPHPALFREALRATGVRAAESVMVGDSWKNDISGAIRCGMKAVWMNRAAGNGGKSGERTGSDGSVRRLGETEVPLVPGMKALLELFETR</sequence>
<evidence type="ECO:0000313" key="6">
    <source>
        <dbReference type="EMBL" id="PYI56940.1"/>
    </source>
</evidence>
<dbReference type="Gene3D" id="3.40.50.1000">
    <property type="entry name" value="HAD superfamily/HAD-like"/>
    <property type="match status" value="1"/>
</dbReference>
<feature type="compositionally biased region" description="Basic residues" evidence="5">
    <location>
        <begin position="10"/>
        <end position="22"/>
    </location>
</feature>
<dbReference type="Pfam" id="PF00702">
    <property type="entry name" value="Hydrolase"/>
    <property type="match status" value="1"/>
</dbReference>
<keyword evidence="3 6" id="KW-0378">Hydrolase</keyword>
<dbReference type="InterPro" id="IPR006549">
    <property type="entry name" value="HAD-SF_hydro_IIIA"/>
</dbReference>
<feature type="region of interest" description="Disordered" evidence="5">
    <location>
        <begin position="240"/>
        <end position="259"/>
    </location>
</feature>
<proteinExistence type="predicted"/>
<dbReference type="PANTHER" id="PTHR46470">
    <property type="entry name" value="N-ACYLNEURAMINATE-9-PHOSPHATASE"/>
    <property type="match status" value="1"/>
</dbReference>
<evidence type="ECO:0000256" key="5">
    <source>
        <dbReference type="SAM" id="MobiDB-lite"/>
    </source>
</evidence>
<gene>
    <name evidence="6" type="ORF">DLM86_00360</name>
</gene>
<comment type="cofactor">
    <cofactor evidence="1">
        <name>Mg(2+)</name>
        <dbReference type="ChEBI" id="CHEBI:18420"/>
    </cofactor>
</comment>
<keyword evidence="4" id="KW-0460">Magnesium</keyword>
<dbReference type="EMBL" id="QJVJ01000001">
    <property type="protein sequence ID" value="PYI56940.1"/>
    <property type="molecule type" value="Genomic_DNA"/>
</dbReference>
<evidence type="ECO:0000256" key="4">
    <source>
        <dbReference type="ARBA" id="ARBA00022842"/>
    </source>
</evidence>
<keyword evidence="7" id="KW-1185">Reference proteome</keyword>
<reference evidence="6 7" key="1">
    <citation type="submission" date="2018-05" db="EMBL/GenBank/DDBJ databases">
        <title>Paenibacillus flagellatus sp. nov., isolated from selenium mineral soil.</title>
        <authorList>
            <person name="Dai X."/>
        </authorList>
    </citation>
    <scope>NUCLEOTIDE SEQUENCE [LARGE SCALE GENOMIC DNA]</scope>
    <source>
        <strain evidence="6 7">DXL2</strain>
    </source>
</reference>
<dbReference type="AlphaFoldDB" id="A0A2V5KNR0"/>
<dbReference type="Gene3D" id="1.20.120.710">
    <property type="entry name" value="Haloacid dehalogenase hydrolase-like domain"/>
    <property type="match status" value="1"/>
</dbReference>
<evidence type="ECO:0000256" key="1">
    <source>
        <dbReference type="ARBA" id="ARBA00001946"/>
    </source>
</evidence>
<dbReference type="GO" id="GO:0044281">
    <property type="term" value="P:small molecule metabolic process"/>
    <property type="evidence" value="ECO:0007669"/>
    <property type="project" value="UniProtKB-ARBA"/>
</dbReference>
<dbReference type="SUPFAM" id="SSF56784">
    <property type="entry name" value="HAD-like"/>
    <property type="match status" value="1"/>
</dbReference>
<accession>A0A2V5KNR0</accession>
<dbReference type="NCBIfam" id="TIGR01509">
    <property type="entry name" value="HAD-SF-IA-v3"/>
    <property type="match status" value="1"/>
</dbReference>
<dbReference type="GO" id="GO:0046872">
    <property type="term" value="F:metal ion binding"/>
    <property type="evidence" value="ECO:0007669"/>
    <property type="project" value="UniProtKB-KW"/>
</dbReference>
<dbReference type="GO" id="GO:0016791">
    <property type="term" value="F:phosphatase activity"/>
    <property type="evidence" value="ECO:0007669"/>
    <property type="project" value="TreeGrafter"/>
</dbReference>
<comment type="caution">
    <text evidence="6">The sequence shown here is derived from an EMBL/GenBank/DDBJ whole genome shotgun (WGS) entry which is preliminary data.</text>
</comment>
<dbReference type="PANTHER" id="PTHR46470:SF2">
    <property type="entry name" value="GLYCERALDEHYDE 3-PHOSPHATE PHOSPHATASE"/>
    <property type="match status" value="1"/>
</dbReference>
<feature type="region of interest" description="Disordered" evidence="5">
    <location>
        <begin position="1"/>
        <end position="22"/>
    </location>
</feature>
<dbReference type="InterPro" id="IPR051400">
    <property type="entry name" value="HAD-like_hydrolase"/>
</dbReference>
<name>A0A2V5KNR0_9BACL</name>
<dbReference type="SFLD" id="SFLDG01129">
    <property type="entry name" value="C1.5:_HAD__Beta-PGM__Phosphata"/>
    <property type="match status" value="1"/>
</dbReference>
<dbReference type="NCBIfam" id="TIGR01662">
    <property type="entry name" value="HAD-SF-IIIA"/>
    <property type="match status" value="1"/>
</dbReference>
<evidence type="ECO:0000313" key="7">
    <source>
        <dbReference type="Proteomes" id="UP000247476"/>
    </source>
</evidence>
<keyword evidence="2" id="KW-0479">Metal-binding</keyword>
<dbReference type="NCBIfam" id="TIGR01549">
    <property type="entry name" value="HAD-SF-IA-v1"/>
    <property type="match status" value="1"/>
</dbReference>
<dbReference type="InterPro" id="IPR023214">
    <property type="entry name" value="HAD_sf"/>
</dbReference>
<evidence type="ECO:0000256" key="2">
    <source>
        <dbReference type="ARBA" id="ARBA00022723"/>
    </source>
</evidence>
<feature type="compositionally biased region" description="Basic and acidic residues" evidence="5">
    <location>
        <begin position="246"/>
        <end position="259"/>
    </location>
</feature>
<dbReference type="InterPro" id="IPR036412">
    <property type="entry name" value="HAD-like_sf"/>
</dbReference>
<protein>
    <submittedName>
        <fullName evidence="6">HAD family hydrolase</fullName>
    </submittedName>
</protein>